<dbReference type="PROSITE" id="PS50887">
    <property type="entry name" value="GGDEF"/>
    <property type="match status" value="1"/>
</dbReference>
<dbReference type="GO" id="GO:1902201">
    <property type="term" value="P:negative regulation of bacterial-type flagellum-dependent cell motility"/>
    <property type="evidence" value="ECO:0007669"/>
    <property type="project" value="TreeGrafter"/>
</dbReference>
<evidence type="ECO:0000256" key="1">
    <source>
        <dbReference type="SAM" id="MobiDB-lite"/>
    </source>
</evidence>
<accession>A0A1I3FCU0</accession>
<dbReference type="InterPro" id="IPR043128">
    <property type="entry name" value="Rev_trsase/Diguanyl_cyclase"/>
</dbReference>
<dbReference type="Proteomes" id="UP000199287">
    <property type="component" value="Unassembled WGS sequence"/>
</dbReference>
<proteinExistence type="predicted"/>
<evidence type="ECO:0000313" key="4">
    <source>
        <dbReference type="EMBL" id="SFI09043.1"/>
    </source>
</evidence>
<dbReference type="GO" id="GO:0005886">
    <property type="term" value="C:plasma membrane"/>
    <property type="evidence" value="ECO:0007669"/>
    <property type="project" value="TreeGrafter"/>
</dbReference>
<evidence type="ECO:0000256" key="2">
    <source>
        <dbReference type="SAM" id="Phobius"/>
    </source>
</evidence>
<dbReference type="InterPro" id="IPR000160">
    <property type="entry name" value="GGDEF_dom"/>
</dbReference>
<dbReference type="Gene3D" id="3.30.70.270">
    <property type="match status" value="1"/>
</dbReference>
<dbReference type="STRING" id="69895.SAMN05192551_106102"/>
<dbReference type="GO" id="GO:0052621">
    <property type="term" value="F:diguanylate cyclase activity"/>
    <property type="evidence" value="ECO:0007669"/>
    <property type="project" value="TreeGrafter"/>
</dbReference>
<dbReference type="FunFam" id="3.30.70.270:FF:000001">
    <property type="entry name" value="Diguanylate cyclase domain protein"/>
    <property type="match status" value="1"/>
</dbReference>
<dbReference type="AlphaFoldDB" id="A0A1I3FCU0"/>
<reference evidence="5" key="1">
    <citation type="submission" date="2016-10" db="EMBL/GenBank/DDBJ databases">
        <authorList>
            <person name="Varghese N."/>
            <person name="Submissions S."/>
        </authorList>
    </citation>
    <scope>NUCLEOTIDE SEQUENCE [LARGE SCALE GENOMIC DNA]</scope>
    <source>
        <strain evidence="5">Z-7934</strain>
    </source>
</reference>
<feature type="transmembrane region" description="Helical" evidence="2">
    <location>
        <begin position="166"/>
        <end position="187"/>
    </location>
</feature>
<protein>
    <submittedName>
        <fullName evidence="4">Diguanylate cyclase (GGDEF) domain-containing protein</fullName>
    </submittedName>
</protein>
<dbReference type="NCBIfam" id="TIGR00254">
    <property type="entry name" value="GGDEF"/>
    <property type="match status" value="1"/>
</dbReference>
<dbReference type="GO" id="GO:0043709">
    <property type="term" value="P:cell adhesion involved in single-species biofilm formation"/>
    <property type="evidence" value="ECO:0007669"/>
    <property type="project" value="TreeGrafter"/>
</dbReference>
<feature type="compositionally biased region" description="Basic and acidic residues" evidence="1">
    <location>
        <begin position="353"/>
        <end position="371"/>
    </location>
</feature>
<feature type="domain" description="GGDEF" evidence="3">
    <location>
        <begin position="228"/>
        <end position="360"/>
    </location>
</feature>
<name>A0A1I3FCU0_9FIRM</name>
<gene>
    <name evidence="4" type="ORF">SAMN05192551_106102</name>
</gene>
<dbReference type="InterPro" id="IPR029787">
    <property type="entry name" value="Nucleotide_cyclase"/>
</dbReference>
<keyword evidence="5" id="KW-1185">Reference proteome</keyword>
<keyword evidence="2" id="KW-0472">Membrane</keyword>
<keyword evidence="2" id="KW-1133">Transmembrane helix</keyword>
<dbReference type="PANTHER" id="PTHR45138:SF9">
    <property type="entry name" value="DIGUANYLATE CYCLASE DGCM-RELATED"/>
    <property type="match status" value="1"/>
</dbReference>
<dbReference type="SUPFAM" id="SSF55073">
    <property type="entry name" value="Nucleotide cyclase"/>
    <property type="match status" value="1"/>
</dbReference>
<evidence type="ECO:0000259" key="3">
    <source>
        <dbReference type="PROSITE" id="PS50887"/>
    </source>
</evidence>
<dbReference type="PANTHER" id="PTHR45138">
    <property type="entry name" value="REGULATORY COMPONENTS OF SENSORY TRANSDUCTION SYSTEM"/>
    <property type="match status" value="1"/>
</dbReference>
<dbReference type="Pfam" id="PF00990">
    <property type="entry name" value="GGDEF"/>
    <property type="match status" value="1"/>
</dbReference>
<evidence type="ECO:0000313" key="5">
    <source>
        <dbReference type="Proteomes" id="UP000199287"/>
    </source>
</evidence>
<feature type="region of interest" description="Disordered" evidence="1">
    <location>
        <begin position="351"/>
        <end position="391"/>
    </location>
</feature>
<dbReference type="SMART" id="SM00267">
    <property type="entry name" value="GGDEF"/>
    <property type="match status" value="1"/>
</dbReference>
<keyword evidence="2" id="KW-0812">Transmembrane</keyword>
<organism evidence="4 5">
    <name type="scientific">Tindallia magadiensis</name>
    <dbReference type="NCBI Taxonomy" id="69895"/>
    <lineage>
        <taxon>Bacteria</taxon>
        <taxon>Bacillati</taxon>
        <taxon>Bacillota</taxon>
        <taxon>Clostridia</taxon>
        <taxon>Peptostreptococcales</taxon>
        <taxon>Tindalliaceae</taxon>
        <taxon>Tindallia</taxon>
    </lineage>
</organism>
<dbReference type="CDD" id="cd01949">
    <property type="entry name" value="GGDEF"/>
    <property type="match status" value="1"/>
</dbReference>
<dbReference type="EMBL" id="FOQA01000006">
    <property type="protein sequence ID" value="SFI09043.1"/>
    <property type="molecule type" value="Genomic_DNA"/>
</dbReference>
<sequence>MVIIFIFLAFASSIYYAMDLQRTHQSLSEKNLNMILLTSDLKTKITSQQYHLANYFERNDRNSLYFIEQNDREITGILRELFSFSLTEEEYHWLNVINKSYEATKLNTITLTSQTDADGYKMRRMYQTAINAMSVAINFSNQLTGLLHEDYEEQRKINDQKFMESIAITSLGALVALVSSFYFFGFFSRQVDDMEIQGTRDGLTGIYNKKTITMIVDQIIKKDRDKGRYISVALLDLDHFKMINDTYGHLAGDVVLRELATILQKSVRSNDFCGRFGGEEFLIIFTDISQKEAWKACERIREQIAETAFRVQGEVIHITATIGLAFGKSGDNTSDLLKRSDKYLYIGKRKGRNRTESEEISGDDRKDKGDNDISDQDWVSNSYDKKRFNAP</sequence>
<dbReference type="InterPro" id="IPR050469">
    <property type="entry name" value="Diguanylate_Cyclase"/>
</dbReference>